<dbReference type="EC" id="2.3.2.2" evidence="11"/>
<evidence type="ECO:0000256" key="1">
    <source>
        <dbReference type="ARBA" id="ARBA00001049"/>
    </source>
</evidence>
<keyword evidence="6 11" id="KW-0865">Zymogen</keyword>
<keyword evidence="12" id="KW-0472">Membrane</keyword>
<feature type="binding site" evidence="10">
    <location>
        <position position="447"/>
    </location>
    <ligand>
        <name>L-glutamate</name>
        <dbReference type="ChEBI" id="CHEBI:29985"/>
    </ligand>
</feature>
<dbReference type="Gene3D" id="3.60.20.40">
    <property type="match status" value="1"/>
</dbReference>
<dbReference type="GO" id="GO:0103068">
    <property type="term" value="F:leukotriene C4 gamma-glutamyl transferase activity"/>
    <property type="evidence" value="ECO:0007669"/>
    <property type="project" value="UniProtKB-EC"/>
</dbReference>
<dbReference type="EMBL" id="JAECVW010000007">
    <property type="protein sequence ID" value="MBH8595867.1"/>
    <property type="molecule type" value="Genomic_DNA"/>
</dbReference>
<organism evidence="13 14">
    <name type="scientific">Thermoactinomyces intermedius</name>
    <dbReference type="NCBI Taxonomy" id="2024"/>
    <lineage>
        <taxon>Bacteria</taxon>
        <taxon>Bacillati</taxon>
        <taxon>Bacillota</taxon>
        <taxon>Bacilli</taxon>
        <taxon>Bacillales</taxon>
        <taxon>Thermoactinomycetaceae</taxon>
        <taxon>Thermoactinomyces</taxon>
    </lineage>
</organism>
<dbReference type="GO" id="GO:0006751">
    <property type="term" value="P:glutathione catabolic process"/>
    <property type="evidence" value="ECO:0007669"/>
    <property type="project" value="UniProtKB-UniRule"/>
</dbReference>
<sequence length="546" mass="60310">MNNKKFHVILAVFVIVGTIFAYFYKSNEYDSKAFEQTVDQKNKHKYGVAAAHPEAVKVGMRILEQGGNAVDAAIAVGYALGVVEPYGSGLGGGGTMLIDFYSKEKDPVVIDYRETAPYTGIIPDNGVGVPGFVKGMELAHQRYGKLPMEQLIQPSIELAEQGFEVTPILNSRLQAAKYRLPVNDLKHMFPDGEPIQAHRLLVQKDLANTLKAIQKDGSKAFYEGLIAKDIENKSQGVKVSDLHKYQPLVKEPLVVKYGNYEMITPSPPTGGIMLAESLKMADKLKVGKTRDLSADQIHLLGEIDKRVNHARRQNVGDPQFAKVPVKEMLADQYIQQLTKDVNLKQISSQYQTVADSLADKEEHDNTTHFVVVDKDGNMVTATNTLSNFFGSGIYVDGFFLNNQLKNFSLIKSSPNRPQLGKRPVSYTAPTIFAKNGRPVLGIGSAGGSRITPVLTQVVLRILEYDLPVQSAINRPRFIVEDNIVYVERALPANVQKELEQKGYQVIVKPTGMYYGGVQGIQVNRSKNKMEGGFDGRRDGAFRFGAD</sequence>
<evidence type="ECO:0000256" key="8">
    <source>
        <dbReference type="ARBA" id="ARBA00047417"/>
    </source>
</evidence>
<keyword evidence="4 11" id="KW-0808">Transferase</keyword>
<comment type="catalytic activity">
    <reaction evidence="1 11">
        <text>an S-substituted glutathione + H2O = an S-substituted L-cysteinylglycine + L-glutamate</text>
        <dbReference type="Rhea" id="RHEA:59468"/>
        <dbReference type="ChEBI" id="CHEBI:15377"/>
        <dbReference type="ChEBI" id="CHEBI:29985"/>
        <dbReference type="ChEBI" id="CHEBI:90779"/>
        <dbReference type="ChEBI" id="CHEBI:143103"/>
        <dbReference type="EC" id="3.4.19.13"/>
    </reaction>
</comment>
<evidence type="ECO:0000256" key="5">
    <source>
        <dbReference type="ARBA" id="ARBA00022801"/>
    </source>
</evidence>
<dbReference type="Pfam" id="PF01019">
    <property type="entry name" value="G_glu_transpept"/>
    <property type="match status" value="1"/>
</dbReference>
<dbReference type="InterPro" id="IPR051792">
    <property type="entry name" value="GGT_bact"/>
</dbReference>
<evidence type="ECO:0000256" key="2">
    <source>
        <dbReference type="ARBA" id="ARBA00001089"/>
    </source>
</evidence>
<name>A0A8I1ADM9_THEIN</name>
<dbReference type="InterPro" id="IPR043137">
    <property type="entry name" value="GGT_ssub_C"/>
</dbReference>
<dbReference type="UniPathway" id="UPA00204"/>
<dbReference type="PANTHER" id="PTHR43199">
    <property type="entry name" value="GLUTATHIONE HYDROLASE"/>
    <property type="match status" value="1"/>
</dbReference>
<dbReference type="AlphaFoldDB" id="A0A8I1ADM9"/>
<gene>
    <name evidence="13" type="primary">ggt</name>
    <name evidence="13" type="ORF">I8U20_11040</name>
</gene>
<keyword evidence="14" id="KW-1185">Reference proteome</keyword>
<evidence type="ECO:0000256" key="4">
    <source>
        <dbReference type="ARBA" id="ARBA00022679"/>
    </source>
</evidence>
<feature type="binding site" evidence="10">
    <location>
        <position position="113"/>
    </location>
    <ligand>
        <name>L-glutamate</name>
        <dbReference type="ChEBI" id="CHEBI:29985"/>
    </ligand>
</feature>
<dbReference type="Proteomes" id="UP000633619">
    <property type="component" value="Unassembled WGS sequence"/>
</dbReference>
<feature type="transmembrane region" description="Helical" evidence="12">
    <location>
        <begin position="6"/>
        <end position="24"/>
    </location>
</feature>
<evidence type="ECO:0000256" key="10">
    <source>
        <dbReference type="PIRSR" id="PIRSR600101-2"/>
    </source>
</evidence>
<feature type="active site" description="Nucleophile" evidence="9">
    <location>
        <position position="366"/>
    </location>
</feature>
<comment type="caution">
    <text evidence="13">The sequence shown here is derived from an EMBL/GenBank/DDBJ whole genome shotgun (WGS) entry which is preliminary data.</text>
</comment>
<comment type="pathway">
    <text evidence="11">Sulfur metabolism; glutathione metabolism.</text>
</comment>
<proteinExistence type="inferred from homology"/>
<evidence type="ECO:0000256" key="12">
    <source>
        <dbReference type="SAM" id="Phobius"/>
    </source>
</evidence>
<dbReference type="PRINTS" id="PR01210">
    <property type="entry name" value="GGTRANSPTASE"/>
</dbReference>
<dbReference type="GO" id="GO:0036374">
    <property type="term" value="F:glutathione hydrolase activity"/>
    <property type="evidence" value="ECO:0007669"/>
    <property type="project" value="UniProtKB-UniRule"/>
</dbReference>
<keyword evidence="12" id="KW-0812">Transmembrane</keyword>
<dbReference type="Gene3D" id="1.10.246.130">
    <property type="match status" value="1"/>
</dbReference>
<keyword evidence="7 11" id="KW-0012">Acyltransferase</keyword>
<comment type="PTM">
    <text evidence="11">Cleaved by autocatalysis into a large and a small subunit.</text>
</comment>
<reference evidence="13 14" key="1">
    <citation type="submission" date="2020-12" db="EMBL/GenBank/DDBJ databases">
        <title>WGS of Thermoactinomyces spp.</title>
        <authorList>
            <person name="Cheng K."/>
        </authorList>
    </citation>
    <scope>NUCLEOTIDE SEQUENCE [LARGE SCALE GENOMIC DNA]</scope>
    <source>
        <strain evidence="14">CICC 10671\DSM 43846</strain>
    </source>
</reference>
<evidence type="ECO:0000256" key="9">
    <source>
        <dbReference type="PIRSR" id="PIRSR600101-1"/>
    </source>
</evidence>
<keyword evidence="12" id="KW-1133">Transmembrane helix</keyword>
<keyword evidence="5 11" id="KW-0378">Hydrolase</keyword>
<dbReference type="InterPro" id="IPR029055">
    <property type="entry name" value="Ntn_hydrolases_N"/>
</dbReference>
<evidence type="ECO:0000256" key="11">
    <source>
        <dbReference type="RuleBase" id="RU368036"/>
    </source>
</evidence>
<evidence type="ECO:0000256" key="7">
    <source>
        <dbReference type="ARBA" id="ARBA00023315"/>
    </source>
</evidence>
<comment type="subunit">
    <text evidence="11">This enzyme consists of two polypeptide chains, which are synthesized in precursor form from a single polypeptide.</text>
</comment>
<dbReference type="InterPro" id="IPR000101">
    <property type="entry name" value="GGT_peptidase"/>
</dbReference>
<dbReference type="RefSeq" id="WP_181732643.1">
    <property type="nucleotide sequence ID" value="NZ_JACEIR010000010.1"/>
</dbReference>
<comment type="catalytic activity">
    <reaction evidence="2 11">
        <text>glutathione + H2O = L-cysteinylglycine + L-glutamate</text>
        <dbReference type="Rhea" id="RHEA:28807"/>
        <dbReference type="ChEBI" id="CHEBI:15377"/>
        <dbReference type="ChEBI" id="CHEBI:29985"/>
        <dbReference type="ChEBI" id="CHEBI:57925"/>
        <dbReference type="ChEBI" id="CHEBI:61694"/>
        <dbReference type="EC" id="3.4.19.13"/>
    </reaction>
</comment>
<evidence type="ECO:0000313" key="13">
    <source>
        <dbReference type="EMBL" id="MBH8595867.1"/>
    </source>
</evidence>
<dbReference type="PANTHER" id="PTHR43199:SF1">
    <property type="entry name" value="GLUTATHIONE HYDROLASE PROENZYME"/>
    <property type="match status" value="1"/>
</dbReference>
<evidence type="ECO:0000256" key="6">
    <source>
        <dbReference type="ARBA" id="ARBA00023145"/>
    </source>
</evidence>
<accession>A0A8I1ADM9</accession>
<dbReference type="SUPFAM" id="SSF56235">
    <property type="entry name" value="N-terminal nucleophile aminohydrolases (Ntn hydrolases)"/>
    <property type="match status" value="1"/>
</dbReference>
<evidence type="ECO:0000313" key="14">
    <source>
        <dbReference type="Proteomes" id="UP000633619"/>
    </source>
</evidence>
<evidence type="ECO:0000256" key="3">
    <source>
        <dbReference type="ARBA" id="ARBA00009381"/>
    </source>
</evidence>
<dbReference type="GO" id="GO:0006750">
    <property type="term" value="P:glutathione biosynthetic process"/>
    <property type="evidence" value="ECO:0007669"/>
    <property type="project" value="UniProtKB-KW"/>
</dbReference>
<keyword evidence="11" id="KW-0317">Glutathione biosynthesis</keyword>
<comment type="catalytic activity">
    <reaction evidence="8 11">
        <text>an N-terminal (5-L-glutamyl)-[peptide] + an alpha-amino acid = 5-L-glutamyl amino acid + an N-terminal L-alpha-aminoacyl-[peptide]</text>
        <dbReference type="Rhea" id="RHEA:23904"/>
        <dbReference type="Rhea" id="RHEA-COMP:9780"/>
        <dbReference type="Rhea" id="RHEA-COMP:9795"/>
        <dbReference type="ChEBI" id="CHEBI:77644"/>
        <dbReference type="ChEBI" id="CHEBI:78597"/>
        <dbReference type="ChEBI" id="CHEBI:78599"/>
        <dbReference type="ChEBI" id="CHEBI:78608"/>
        <dbReference type="EC" id="2.3.2.2"/>
    </reaction>
</comment>
<comment type="similarity">
    <text evidence="3 11">Belongs to the gamma-glutamyltransferase family.</text>
</comment>
<protein>
    <recommendedName>
        <fullName evidence="11">Glutathione hydrolase proenzyme</fullName>
        <ecNumber evidence="11">2.3.2.2</ecNumber>
        <ecNumber evidence="11">3.4.19.13</ecNumber>
    </recommendedName>
    <component>
        <recommendedName>
            <fullName evidence="11">Glutathione hydrolase large chain</fullName>
        </recommendedName>
    </component>
    <component>
        <recommendedName>
            <fullName evidence="11">Glutathione hydrolase small chain</fullName>
        </recommendedName>
    </component>
</protein>
<dbReference type="InterPro" id="IPR043138">
    <property type="entry name" value="GGT_lsub"/>
</dbReference>
<dbReference type="EC" id="3.4.19.13" evidence="11"/>
<dbReference type="NCBIfam" id="TIGR00066">
    <property type="entry name" value="g_glut_trans"/>
    <property type="match status" value="1"/>
</dbReference>